<dbReference type="PATRIC" id="fig|1360.105.peg.2528"/>
<dbReference type="InterPro" id="IPR024787">
    <property type="entry name" value="EcsC"/>
</dbReference>
<evidence type="ECO:0008006" key="3">
    <source>
        <dbReference type="Google" id="ProtNLM"/>
    </source>
</evidence>
<dbReference type="Proteomes" id="UP000053058">
    <property type="component" value="Unassembled WGS sequence"/>
</dbReference>
<evidence type="ECO:0000313" key="1">
    <source>
        <dbReference type="EMBL" id="KSU08799.1"/>
    </source>
</evidence>
<reference evidence="2" key="1">
    <citation type="submission" date="2015-10" db="EMBL/GenBank/DDBJ databases">
        <title>Draft Genome Sequences of 11 Lactococcus lactis subspecies cremoris strains.</title>
        <authorList>
            <person name="Wels M."/>
            <person name="Backus L."/>
            <person name="Boekhorst J."/>
            <person name="Dijkstra A."/>
            <person name="Beerthuizen M."/>
            <person name="Kelly W."/>
            <person name="Siezen R."/>
            <person name="Bachmann H."/>
            <person name="Van Hijum S."/>
        </authorList>
    </citation>
    <scope>NUCLEOTIDE SEQUENCE [LARGE SCALE GENOMIC DNA]</scope>
    <source>
        <strain evidence="2">KF282</strain>
    </source>
</reference>
<accession>A0A0V8D5Y2</accession>
<dbReference type="PANTHER" id="PTHR41260">
    <property type="entry name" value="PROTEIN ECSC"/>
    <property type="match status" value="1"/>
</dbReference>
<gene>
    <name evidence="1" type="ORF">KF282_0049</name>
</gene>
<dbReference type="RefSeq" id="WP_081041298.1">
    <property type="nucleotide sequence ID" value="NZ_LKLN01000003.1"/>
</dbReference>
<sequence>MGNSLEKIGNLRSSFGEKIKSKSNDTGELTQEKMLQTLDWAYGKTLSGMPGQKDIHELVDDYLAKYDKETAIKKLIAFQTAKSATSGFITGFGGVITMPITIPANIASVILVQMRMIAAIAVIRGYDLRSDQVQTFVYATLAGTSVVEITKKTGVLIGNKMLFSAVSRVPGKTLTKINQAVGFRLVTKFGTKGAINLGKAVPVAGAFVGGAFDTVTTKTIAKLAQNTFKEVGIDVGDGHILSKENL</sequence>
<dbReference type="PANTHER" id="PTHR41260:SF1">
    <property type="entry name" value="PROTEIN ECSC"/>
    <property type="match status" value="1"/>
</dbReference>
<protein>
    <recommendedName>
        <fullName evidence="3">EcsC family protein</fullName>
    </recommendedName>
</protein>
<comment type="caution">
    <text evidence="1">The sequence shown here is derived from an EMBL/GenBank/DDBJ whole genome shotgun (WGS) entry which is preliminary data.</text>
</comment>
<proteinExistence type="predicted"/>
<dbReference type="Pfam" id="PF12787">
    <property type="entry name" value="EcsC"/>
    <property type="match status" value="1"/>
</dbReference>
<organism evidence="1 2">
    <name type="scientific">Lactococcus lactis subsp. lactis</name>
    <name type="common">Streptococcus lactis</name>
    <dbReference type="NCBI Taxonomy" id="1360"/>
    <lineage>
        <taxon>Bacteria</taxon>
        <taxon>Bacillati</taxon>
        <taxon>Bacillota</taxon>
        <taxon>Bacilli</taxon>
        <taxon>Lactobacillales</taxon>
        <taxon>Streptococcaceae</taxon>
        <taxon>Lactococcus</taxon>
    </lineage>
</organism>
<name>A0A0V8D5Y2_LACLL</name>
<dbReference type="EMBL" id="LKLN01000003">
    <property type="protein sequence ID" value="KSU08799.1"/>
    <property type="molecule type" value="Genomic_DNA"/>
</dbReference>
<dbReference type="AlphaFoldDB" id="A0A0V8D5Y2"/>
<evidence type="ECO:0000313" key="2">
    <source>
        <dbReference type="Proteomes" id="UP000053058"/>
    </source>
</evidence>